<dbReference type="InterPro" id="IPR029058">
    <property type="entry name" value="AB_hydrolase_fold"/>
</dbReference>
<evidence type="ECO:0000313" key="3">
    <source>
        <dbReference type="EMBL" id="HIR60772.1"/>
    </source>
</evidence>
<sequence>MTKGAAKMRYQTIRLSIPMKGHTLPALLLMPEKRPSAPVPGVLWLHGGGYMTGMAEMAHFTRARDLAGRCGAVVLAPGYRLSLRHPYPAALEDAWRALKFLVRNAGPLGVDPARIMVGGESAGGGLTAALCMLARDRGEVRVAFQMPIYPMLDDRDTLSSRDNHAPIWNTRRNHAAWKQYLKGLEGEPPAYAAPARQTDYAGLPPAYTFVGTDDPFYRETLDYVKKLREAGVEARADVYPGCFHAFDMMAPWKPESREAARRFEAAFRYAAAHFTPPQFLQSPLAPQDVPGQEE</sequence>
<dbReference type="Pfam" id="PF07859">
    <property type="entry name" value="Abhydrolase_3"/>
    <property type="match status" value="1"/>
</dbReference>
<evidence type="ECO:0000313" key="4">
    <source>
        <dbReference type="Proteomes" id="UP000824241"/>
    </source>
</evidence>
<dbReference type="PANTHER" id="PTHR48081">
    <property type="entry name" value="AB HYDROLASE SUPERFAMILY PROTEIN C4A8.06C"/>
    <property type="match status" value="1"/>
</dbReference>
<dbReference type="PANTHER" id="PTHR48081:SF8">
    <property type="entry name" value="ALPHA_BETA HYDROLASE FOLD-3 DOMAIN-CONTAINING PROTEIN-RELATED"/>
    <property type="match status" value="1"/>
</dbReference>
<evidence type="ECO:0000256" key="1">
    <source>
        <dbReference type="ARBA" id="ARBA00022801"/>
    </source>
</evidence>
<gene>
    <name evidence="3" type="ORF">IAB37_04275</name>
</gene>
<dbReference type="InterPro" id="IPR013094">
    <property type="entry name" value="AB_hydrolase_3"/>
</dbReference>
<dbReference type="GO" id="GO:0016787">
    <property type="term" value="F:hydrolase activity"/>
    <property type="evidence" value="ECO:0007669"/>
    <property type="project" value="UniProtKB-KW"/>
</dbReference>
<evidence type="ECO:0000259" key="2">
    <source>
        <dbReference type="Pfam" id="PF07859"/>
    </source>
</evidence>
<dbReference type="InterPro" id="IPR050300">
    <property type="entry name" value="GDXG_lipolytic_enzyme"/>
</dbReference>
<dbReference type="EMBL" id="DVHA01000137">
    <property type="protein sequence ID" value="HIR60772.1"/>
    <property type="molecule type" value="Genomic_DNA"/>
</dbReference>
<name>A0A9D1J4K9_9FIRM</name>
<dbReference type="SUPFAM" id="SSF53474">
    <property type="entry name" value="alpha/beta-Hydrolases"/>
    <property type="match status" value="1"/>
</dbReference>
<feature type="domain" description="Alpha/beta hydrolase fold-3" evidence="2">
    <location>
        <begin position="42"/>
        <end position="247"/>
    </location>
</feature>
<reference evidence="3" key="2">
    <citation type="journal article" date="2021" name="PeerJ">
        <title>Extensive microbial diversity within the chicken gut microbiome revealed by metagenomics and culture.</title>
        <authorList>
            <person name="Gilroy R."/>
            <person name="Ravi A."/>
            <person name="Getino M."/>
            <person name="Pursley I."/>
            <person name="Horton D.L."/>
            <person name="Alikhan N.F."/>
            <person name="Baker D."/>
            <person name="Gharbi K."/>
            <person name="Hall N."/>
            <person name="Watson M."/>
            <person name="Adriaenssens E.M."/>
            <person name="Foster-Nyarko E."/>
            <person name="Jarju S."/>
            <person name="Secka A."/>
            <person name="Antonio M."/>
            <person name="Oren A."/>
            <person name="Chaudhuri R.R."/>
            <person name="La Ragione R."/>
            <person name="Hildebrand F."/>
            <person name="Pallen M.J."/>
        </authorList>
    </citation>
    <scope>NUCLEOTIDE SEQUENCE</scope>
    <source>
        <strain evidence="3">CHK189-12415</strain>
    </source>
</reference>
<dbReference type="Proteomes" id="UP000824241">
    <property type="component" value="Unassembled WGS sequence"/>
</dbReference>
<accession>A0A9D1J4K9</accession>
<dbReference type="Gene3D" id="3.40.50.1820">
    <property type="entry name" value="alpha/beta hydrolase"/>
    <property type="match status" value="1"/>
</dbReference>
<protein>
    <submittedName>
        <fullName evidence="3">Alpha/beta hydrolase</fullName>
    </submittedName>
</protein>
<organism evidence="3 4">
    <name type="scientific">Candidatus Faecivivens stercoravium</name>
    <dbReference type="NCBI Taxonomy" id="2840803"/>
    <lineage>
        <taxon>Bacteria</taxon>
        <taxon>Bacillati</taxon>
        <taxon>Bacillota</taxon>
        <taxon>Clostridia</taxon>
        <taxon>Eubacteriales</taxon>
        <taxon>Oscillospiraceae</taxon>
        <taxon>Oscillospiraceae incertae sedis</taxon>
        <taxon>Candidatus Faecivivens</taxon>
    </lineage>
</organism>
<proteinExistence type="predicted"/>
<comment type="caution">
    <text evidence="3">The sequence shown here is derived from an EMBL/GenBank/DDBJ whole genome shotgun (WGS) entry which is preliminary data.</text>
</comment>
<dbReference type="AlphaFoldDB" id="A0A9D1J4K9"/>
<keyword evidence="1 3" id="KW-0378">Hydrolase</keyword>
<reference evidence="3" key="1">
    <citation type="submission" date="2020-10" db="EMBL/GenBank/DDBJ databases">
        <authorList>
            <person name="Gilroy R."/>
        </authorList>
    </citation>
    <scope>NUCLEOTIDE SEQUENCE</scope>
    <source>
        <strain evidence="3">CHK189-12415</strain>
    </source>
</reference>